<dbReference type="EMBL" id="ADVG01000001">
    <property type="protein sequence ID" value="EFH88688.1"/>
    <property type="molecule type" value="Genomic_DNA"/>
</dbReference>
<evidence type="ECO:0000313" key="2">
    <source>
        <dbReference type="EMBL" id="EFH88688.1"/>
    </source>
</evidence>
<dbReference type="STRING" id="485913.Krac_10176"/>
<comment type="caution">
    <text evidence="2">The sequence shown here is derived from an EMBL/GenBank/DDBJ whole genome shotgun (WGS) entry which is preliminary data.</text>
</comment>
<protein>
    <submittedName>
        <fullName evidence="2">Uncharacterized protein</fullName>
    </submittedName>
</protein>
<keyword evidence="1" id="KW-1133">Transmembrane helix</keyword>
<dbReference type="AlphaFoldDB" id="D6TFK8"/>
<evidence type="ECO:0000313" key="3">
    <source>
        <dbReference type="Proteomes" id="UP000004508"/>
    </source>
</evidence>
<name>D6TFK8_KTERA</name>
<reference evidence="2 3" key="1">
    <citation type="journal article" date="2011" name="Stand. Genomic Sci.">
        <title>Non-contiguous finished genome sequence and contextual data of the filamentous soil bacterium Ktedonobacter racemifer type strain (SOSP1-21).</title>
        <authorList>
            <person name="Chang Y.J."/>
            <person name="Land M."/>
            <person name="Hauser L."/>
            <person name="Chertkov O."/>
            <person name="Del Rio T.G."/>
            <person name="Nolan M."/>
            <person name="Copeland A."/>
            <person name="Tice H."/>
            <person name="Cheng J.F."/>
            <person name="Lucas S."/>
            <person name="Han C."/>
            <person name="Goodwin L."/>
            <person name="Pitluck S."/>
            <person name="Ivanova N."/>
            <person name="Ovchinikova G."/>
            <person name="Pati A."/>
            <person name="Chen A."/>
            <person name="Palaniappan K."/>
            <person name="Mavromatis K."/>
            <person name="Liolios K."/>
            <person name="Brettin T."/>
            <person name="Fiebig A."/>
            <person name="Rohde M."/>
            <person name="Abt B."/>
            <person name="Goker M."/>
            <person name="Detter J.C."/>
            <person name="Woyke T."/>
            <person name="Bristow J."/>
            <person name="Eisen J.A."/>
            <person name="Markowitz V."/>
            <person name="Hugenholtz P."/>
            <person name="Kyrpides N.C."/>
            <person name="Klenk H.P."/>
            <person name="Lapidus A."/>
        </authorList>
    </citation>
    <scope>NUCLEOTIDE SEQUENCE [LARGE SCALE GENOMIC DNA]</scope>
    <source>
        <strain evidence="3">DSM 44963</strain>
    </source>
</reference>
<gene>
    <name evidence="2" type="ORF">Krac_10176</name>
</gene>
<keyword evidence="1" id="KW-0812">Transmembrane</keyword>
<feature type="transmembrane region" description="Helical" evidence="1">
    <location>
        <begin position="12"/>
        <end position="37"/>
    </location>
</feature>
<accession>D6TFK8</accession>
<keyword evidence="3" id="KW-1185">Reference proteome</keyword>
<sequence length="173" mass="19425">MWVKDSLRKSGAFWAVLCNVVFWYYSCILLFNTLVFAKGPGALPMKLQTILDPVEASPPETQTQPLRRSGGWTPFALPRIGLHLHSDGEQLLLANRTTISWVIYHKFHQLGVIDADETLLLSLPKYGSLSVRPHGTSDNAGFLVLPLHHTIQQVVIYRHAMGANIEIYDMKGM</sequence>
<organism evidence="2 3">
    <name type="scientific">Ktedonobacter racemifer DSM 44963</name>
    <dbReference type="NCBI Taxonomy" id="485913"/>
    <lineage>
        <taxon>Bacteria</taxon>
        <taxon>Bacillati</taxon>
        <taxon>Chloroflexota</taxon>
        <taxon>Ktedonobacteria</taxon>
        <taxon>Ktedonobacterales</taxon>
        <taxon>Ktedonobacteraceae</taxon>
        <taxon>Ktedonobacter</taxon>
    </lineage>
</organism>
<dbReference type="InParanoid" id="D6TFK8"/>
<keyword evidence="1" id="KW-0472">Membrane</keyword>
<evidence type="ECO:0000256" key="1">
    <source>
        <dbReference type="SAM" id="Phobius"/>
    </source>
</evidence>
<dbReference type="Proteomes" id="UP000004508">
    <property type="component" value="Unassembled WGS sequence"/>
</dbReference>
<proteinExistence type="predicted"/>